<dbReference type="SUPFAM" id="SSF49764">
    <property type="entry name" value="HSP20-like chaperones"/>
    <property type="match status" value="1"/>
</dbReference>
<accession>A0ABR6NIT2</accession>
<dbReference type="InterPro" id="IPR002068">
    <property type="entry name" value="A-crystallin/Hsp20_dom"/>
</dbReference>
<dbReference type="Pfam" id="PF00011">
    <property type="entry name" value="HSP20"/>
    <property type="match status" value="1"/>
</dbReference>
<dbReference type="PROSITE" id="PS01031">
    <property type="entry name" value="SHSP"/>
    <property type="match status" value="1"/>
</dbReference>
<dbReference type="InterPro" id="IPR008978">
    <property type="entry name" value="HSP20-like_chaperone"/>
</dbReference>
<dbReference type="EMBL" id="JACHKA010000001">
    <property type="protein sequence ID" value="MBB5987197.1"/>
    <property type="molecule type" value="Genomic_DNA"/>
</dbReference>
<sequence length="140" mass="15678">MSSGRSRQWMWADAVGLIDKMERLHREGYSPSRAGRGGVGWEPPVDIIETDHEVLVLVALPGVDPEQAEAFIEDGVLVVRGQRVLPPEIRTARIHRLELPQGRFERRLALPRGRYQDVSRTSAHGCLLVTLHKVNGGGQW</sequence>
<feature type="domain" description="SHSP" evidence="3">
    <location>
        <begin position="36"/>
        <end position="140"/>
    </location>
</feature>
<proteinExistence type="inferred from homology"/>
<reference evidence="4 5" key="1">
    <citation type="submission" date="2020-08" db="EMBL/GenBank/DDBJ databases">
        <title>Exploring microbial biodiversity for novel pathways involved in the catabolism of aromatic compounds derived from lignin.</title>
        <authorList>
            <person name="Elkins J."/>
        </authorList>
    </citation>
    <scope>NUCLEOTIDE SEQUENCE [LARGE SCALE GENOMIC DNA]</scope>
    <source>
        <strain evidence="4 5">B1D3A</strain>
    </source>
</reference>
<dbReference type="CDD" id="cd06464">
    <property type="entry name" value="ACD_sHsps-like"/>
    <property type="match status" value="1"/>
</dbReference>
<comment type="caution">
    <text evidence="4">The sequence shown here is derived from an EMBL/GenBank/DDBJ whole genome shotgun (WGS) entry which is preliminary data.</text>
</comment>
<keyword evidence="5" id="KW-1185">Reference proteome</keyword>
<evidence type="ECO:0000313" key="4">
    <source>
        <dbReference type="EMBL" id="MBB5987197.1"/>
    </source>
</evidence>
<dbReference type="Gene3D" id="2.60.40.790">
    <property type="match status" value="1"/>
</dbReference>
<evidence type="ECO:0000256" key="1">
    <source>
        <dbReference type="PROSITE-ProRule" id="PRU00285"/>
    </source>
</evidence>
<evidence type="ECO:0000256" key="2">
    <source>
        <dbReference type="RuleBase" id="RU003616"/>
    </source>
</evidence>
<gene>
    <name evidence="4" type="ORF">HNP60_003171</name>
</gene>
<evidence type="ECO:0000259" key="3">
    <source>
        <dbReference type="PROSITE" id="PS01031"/>
    </source>
</evidence>
<name>A0ABR6NIT2_9SPHN</name>
<evidence type="ECO:0000313" key="5">
    <source>
        <dbReference type="Proteomes" id="UP001138540"/>
    </source>
</evidence>
<dbReference type="RefSeq" id="WP_184155566.1">
    <property type="nucleotide sequence ID" value="NZ_JACHKA010000001.1"/>
</dbReference>
<dbReference type="Proteomes" id="UP001138540">
    <property type="component" value="Unassembled WGS sequence"/>
</dbReference>
<comment type="similarity">
    <text evidence="1 2">Belongs to the small heat shock protein (HSP20) family.</text>
</comment>
<organism evidence="4 5">
    <name type="scientific">Sphingobium lignivorans</name>
    <dbReference type="NCBI Taxonomy" id="2735886"/>
    <lineage>
        <taxon>Bacteria</taxon>
        <taxon>Pseudomonadati</taxon>
        <taxon>Pseudomonadota</taxon>
        <taxon>Alphaproteobacteria</taxon>
        <taxon>Sphingomonadales</taxon>
        <taxon>Sphingomonadaceae</taxon>
        <taxon>Sphingobium</taxon>
    </lineage>
</organism>
<protein>
    <submittedName>
        <fullName evidence="4">HSP20 family molecular chaperone IbpA</fullName>
    </submittedName>
</protein>